<evidence type="ECO:0000313" key="5">
    <source>
        <dbReference type="Proteomes" id="UP000460135"/>
    </source>
</evidence>
<dbReference type="EMBL" id="QRVZ01000022">
    <property type="protein sequence ID" value="RGS80639.1"/>
    <property type="molecule type" value="Genomic_DNA"/>
</dbReference>
<dbReference type="Proteomes" id="UP000460135">
    <property type="component" value="Unassembled WGS sequence"/>
</dbReference>
<reference evidence="2" key="3">
    <citation type="submission" date="2022-10" db="EMBL/GenBank/DDBJ databases">
        <title>Human gut microbiome strain richness.</title>
        <authorList>
            <person name="Chen-Liaw A."/>
        </authorList>
    </citation>
    <scope>NUCLEOTIDE SEQUENCE</scope>
    <source>
        <strain evidence="2">F7_m1001271B151109d0_201107</strain>
    </source>
</reference>
<evidence type="ECO:0000313" key="2">
    <source>
        <dbReference type="EMBL" id="MDC2409027.1"/>
    </source>
</evidence>
<evidence type="ECO:0000313" key="1">
    <source>
        <dbReference type="EMBL" id="KAA3803034.1"/>
    </source>
</evidence>
<dbReference type="EMBL" id="VWLX01000012">
    <property type="protein sequence ID" value="KAA3803034.1"/>
    <property type="molecule type" value="Genomic_DNA"/>
</dbReference>
<comment type="caution">
    <text evidence="3">The sequence shown here is derived from an EMBL/GenBank/DDBJ whole genome shotgun (WGS) entry which is preliminary data.</text>
</comment>
<evidence type="ECO:0000313" key="4">
    <source>
        <dbReference type="Proteomes" id="UP000266492"/>
    </source>
</evidence>
<accession>A0A395VRB7</accession>
<reference evidence="3 4" key="1">
    <citation type="submission" date="2018-08" db="EMBL/GenBank/DDBJ databases">
        <title>A genome reference for cultivated species of the human gut microbiota.</title>
        <authorList>
            <person name="Zou Y."/>
            <person name="Xue W."/>
            <person name="Luo G."/>
        </authorList>
    </citation>
    <scope>NUCLEOTIDE SEQUENCE [LARGE SCALE GENOMIC DNA]</scope>
    <source>
        <strain evidence="3 4">AF20-9LB</strain>
    </source>
</reference>
<dbReference type="RefSeq" id="WP_004319825.1">
    <property type="nucleotide sequence ID" value="NZ_BAABYJ010000001.1"/>
</dbReference>
<proteinExistence type="predicted"/>
<dbReference type="EMBL" id="JAQNWR010000009">
    <property type="protein sequence ID" value="MDC2409027.1"/>
    <property type="molecule type" value="Genomic_DNA"/>
</dbReference>
<organism evidence="3 4">
    <name type="scientific">Bacteroides ovatus</name>
    <dbReference type="NCBI Taxonomy" id="28116"/>
    <lineage>
        <taxon>Bacteria</taxon>
        <taxon>Pseudomonadati</taxon>
        <taxon>Bacteroidota</taxon>
        <taxon>Bacteroidia</taxon>
        <taxon>Bacteroidales</taxon>
        <taxon>Bacteroidaceae</taxon>
        <taxon>Bacteroides</taxon>
    </lineage>
</organism>
<reference evidence="1 5" key="2">
    <citation type="journal article" date="2019" name="Nat. Med.">
        <title>A library of human gut bacterial isolates paired with longitudinal multiomics data enables mechanistic microbiome research.</title>
        <authorList>
            <person name="Poyet M."/>
            <person name="Groussin M."/>
            <person name="Gibbons S.M."/>
            <person name="Avila-Pacheco J."/>
            <person name="Jiang X."/>
            <person name="Kearney S.M."/>
            <person name="Perrotta A.R."/>
            <person name="Berdy B."/>
            <person name="Zhao S."/>
            <person name="Lieberman T.D."/>
            <person name="Swanson P.K."/>
            <person name="Smith M."/>
            <person name="Roesemann S."/>
            <person name="Alexander J.E."/>
            <person name="Rich S.A."/>
            <person name="Livny J."/>
            <person name="Vlamakis H."/>
            <person name="Clish C."/>
            <person name="Bullock K."/>
            <person name="Deik A."/>
            <person name="Scott J."/>
            <person name="Pierce K.A."/>
            <person name="Xavier R.J."/>
            <person name="Alm E.J."/>
        </authorList>
    </citation>
    <scope>NUCLEOTIDE SEQUENCE [LARGE SCALE GENOMIC DNA]</scope>
    <source>
        <strain evidence="1 5">BIOML-A183</strain>
    </source>
</reference>
<evidence type="ECO:0000313" key="3">
    <source>
        <dbReference type="EMBL" id="RGS80639.1"/>
    </source>
</evidence>
<name>A0A395VRB7_BACOV</name>
<dbReference type="Proteomes" id="UP001214017">
    <property type="component" value="Unassembled WGS sequence"/>
</dbReference>
<dbReference type="Proteomes" id="UP000266492">
    <property type="component" value="Unassembled WGS sequence"/>
</dbReference>
<dbReference type="AlphaFoldDB" id="A0A395VRB7"/>
<gene>
    <name evidence="3" type="ORF">DWX70_20985</name>
    <name evidence="1" type="ORF">F3F51_17220</name>
    <name evidence="2" type="ORF">PO240_14195</name>
</gene>
<protein>
    <submittedName>
        <fullName evidence="3">Uncharacterized protein</fullName>
    </submittedName>
</protein>
<sequence>MKEISLNVENYNEHLFHYPCINPIGKYLENKIVWVLNDNESNTKYLRSIVEAGAKIENILEIDLLCSVFTPEIAIVFPPKQLTDNVPSGDTQEEYYRIMEHYIHFSQMMVHRMSDQPTTFNHLLFVLPPYADEYSCELDRMAYYAITGLVAGLGKMYAPRSIFVNSVILNDNLDIFLVSDWIAYLVSDNSNNIVGQNIKL</sequence>